<dbReference type="CDD" id="cd03362">
    <property type="entry name" value="TOPRIM_TopoIA_TopoIII"/>
    <property type="match status" value="1"/>
</dbReference>
<dbReference type="InterPro" id="IPR034144">
    <property type="entry name" value="TOPRIM_TopoIII"/>
</dbReference>
<proteinExistence type="inferred from homology"/>
<dbReference type="SMART" id="SM00436">
    <property type="entry name" value="TOP1Bc"/>
    <property type="match status" value="1"/>
</dbReference>
<dbReference type="Gene3D" id="1.10.460.10">
    <property type="entry name" value="Topoisomerase I, domain 2"/>
    <property type="match status" value="1"/>
</dbReference>
<dbReference type="Gene3D" id="1.10.290.10">
    <property type="entry name" value="Topoisomerase I, domain 4"/>
    <property type="match status" value="1"/>
</dbReference>
<evidence type="ECO:0000256" key="6">
    <source>
        <dbReference type="ARBA" id="ARBA00023235"/>
    </source>
</evidence>
<dbReference type="Proteomes" id="UP000191112">
    <property type="component" value="Unassembled WGS sequence"/>
</dbReference>
<dbReference type="InterPro" id="IPR006171">
    <property type="entry name" value="TOPRIM_dom"/>
</dbReference>
<protein>
    <recommendedName>
        <fullName evidence="3">DNA topoisomerase</fullName>
        <ecNumber evidence="3">5.6.2.1</ecNumber>
    </recommendedName>
    <alternativeName>
        <fullName evidence="10">Omega-protein</fullName>
    </alternativeName>
    <alternativeName>
        <fullName evidence="9">Relaxing enzyme</fullName>
    </alternativeName>
    <alternativeName>
        <fullName evidence="7">Swivelase</fullName>
    </alternativeName>
    <alternativeName>
        <fullName evidence="8">Untwisting enzyme</fullName>
    </alternativeName>
</protein>
<evidence type="ECO:0000259" key="12">
    <source>
        <dbReference type="PROSITE" id="PS50880"/>
    </source>
</evidence>
<dbReference type="Pfam" id="PF13342">
    <property type="entry name" value="Toprim_Crpt"/>
    <property type="match status" value="1"/>
</dbReference>
<dbReference type="Pfam" id="PF01751">
    <property type="entry name" value="Toprim"/>
    <property type="match status" value="1"/>
</dbReference>
<sequence>MKAIIAEKPSVAREIAQILNANNRKDGYFEGNGYCVTWALGHLVSLGMPEDYGIRGFDKASLPIFPDPFILTPRKTKPTKSKNYEPALSALKQLKIIKNIFSQCTSIIAATDAGREGELIFRYIYDYLQCNKPFERLWISSLTEKAIQNGFNNLKPSSDFDGLYDAARARSEADWLVGINATQALCLAADNDVYSLGRVQTLTLALICKRFQENKNFKQKKYWQIQLQHRKDYLNFTSVSNQQWEDKKQAEQILKAIEREGRASVEKVSINNVKEQSPLLFDLTELQKEANRKLGLSADEILQTAQSLYEKKFITYPRTGSKYIPEDLWPEIPELIRILNQTNSFKPAILTLKFGNFNKRIVNDLKVTDHHGLLPTTKIPSALTASEKAIYDMIVYRLLESLSEHCSKQLTHITIKVHHYEFSIKGSKILHKGWRAIKGLLSDEASTNQDSNSNDKSSTSKSYNNSSQESNIIELPEFKKGNELKISSANLPEKLTSPPKLYTEADLLSAMENAGRQIDDQEQQKALANIGIGTPATRASIIETLIARNYIIRKSKSLIPTEKGEKVYDLIKDQKIANVQMTAEWEMTLHRIETKELDSKLFITGIKNYTAEITQELLLLNIPQENIPELKCPKCQQHNLIIKDKIVKCPDEQCQWILFRIICGVQLSIDHITSLLIKGKTPLIKNIQSKNGKKFEAFIILKDDYTTAFQFP</sequence>
<dbReference type="InterPro" id="IPR025589">
    <property type="entry name" value="Toprim_C_rpt"/>
</dbReference>
<keyword evidence="5" id="KW-0238">DNA-binding</keyword>
<dbReference type="AlphaFoldDB" id="A0A1T5CZK9"/>
<keyword evidence="6 14" id="KW-0413">Isomerase</keyword>
<dbReference type="CDD" id="cd00186">
    <property type="entry name" value="TOP1Ac"/>
    <property type="match status" value="1"/>
</dbReference>
<evidence type="ECO:0000256" key="9">
    <source>
        <dbReference type="ARBA" id="ARBA00032235"/>
    </source>
</evidence>
<name>A0A1T5CZK9_9FLAO</name>
<feature type="domain" description="Topo IA-type catalytic" evidence="13">
    <location>
        <begin position="160"/>
        <end position="614"/>
    </location>
</feature>
<dbReference type="PANTHER" id="PTHR11390:SF21">
    <property type="entry name" value="DNA TOPOISOMERASE 3-ALPHA"/>
    <property type="match status" value="1"/>
</dbReference>
<evidence type="ECO:0000256" key="2">
    <source>
        <dbReference type="ARBA" id="ARBA00009446"/>
    </source>
</evidence>
<reference evidence="14 15" key="1">
    <citation type="submission" date="2017-02" db="EMBL/GenBank/DDBJ databases">
        <authorList>
            <person name="Peterson S.W."/>
        </authorList>
    </citation>
    <scope>NUCLEOTIDE SEQUENCE [LARGE SCALE GENOMIC DNA]</scope>
    <source>
        <strain evidence="14 15">DSM 22323</strain>
    </source>
</reference>
<feature type="domain" description="Toprim" evidence="12">
    <location>
        <begin position="1"/>
        <end position="143"/>
    </location>
</feature>
<dbReference type="NCBIfam" id="NF005829">
    <property type="entry name" value="PRK07726.1"/>
    <property type="match status" value="1"/>
</dbReference>
<dbReference type="InterPro" id="IPR013824">
    <property type="entry name" value="Topo_IA_cen_sub1"/>
</dbReference>
<dbReference type="SMART" id="SM00437">
    <property type="entry name" value="TOP1Ac"/>
    <property type="match status" value="1"/>
</dbReference>
<dbReference type="GO" id="GO:0006265">
    <property type="term" value="P:DNA topological change"/>
    <property type="evidence" value="ECO:0007669"/>
    <property type="project" value="InterPro"/>
</dbReference>
<evidence type="ECO:0000256" key="7">
    <source>
        <dbReference type="ARBA" id="ARBA00030003"/>
    </source>
</evidence>
<keyword evidence="4" id="KW-0799">Topoisomerase</keyword>
<dbReference type="EC" id="5.6.2.1" evidence="3"/>
<accession>A0A1T5CZK9</accession>
<dbReference type="EMBL" id="FUYZ01000001">
    <property type="protein sequence ID" value="SKB64776.1"/>
    <property type="molecule type" value="Genomic_DNA"/>
</dbReference>
<dbReference type="OrthoDB" id="9803554at2"/>
<evidence type="ECO:0000256" key="3">
    <source>
        <dbReference type="ARBA" id="ARBA00012891"/>
    </source>
</evidence>
<comment type="similarity">
    <text evidence="2">Belongs to the type IA topoisomerase family.</text>
</comment>
<gene>
    <name evidence="14" type="ORF">SAMN05660477_00476</name>
</gene>
<dbReference type="GO" id="GO:0003677">
    <property type="term" value="F:DNA binding"/>
    <property type="evidence" value="ECO:0007669"/>
    <property type="project" value="UniProtKB-KW"/>
</dbReference>
<dbReference type="InterPro" id="IPR013825">
    <property type="entry name" value="Topo_IA_cen_sub2"/>
</dbReference>
<dbReference type="PANTHER" id="PTHR11390">
    <property type="entry name" value="PROKARYOTIC DNA TOPOISOMERASE"/>
    <property type="match status" value="1"/>
</dbReference>
<dbReference type="Pfam" id="PF01131">
    <property type="entry name" value="Topoisom_bac"/>
    <property type="match status" value="1"/>
</dbReference>
<dbReference type="Gene3D" id="3.40.50.140">
    <property type="match status" value="1"/>
</dbReference>
<dbReference type="InterPro" id="IPR000380">
    <property type="entry name" value="Topo_IA"/>
</dbReference>
<evidence type="ECO:0000256" key="4">
    <source>
        <dbReference type="ARBA" id="ARBA00023029"/>
    </source>
</evidence>
<evidence type="ECO:0000256" key="10">
    <source>
        <dbReference type="ARBA" id="ARBA00032877"/>
    </source>
</evidence>
<dbReference type="InterPro" id="IPR023405">
    <property type="entry name" value="Topo_IA_core_domain"/>
</dbReference>
<dbReference type="Gene3D" id="2.70.20.10">
    <property type="entry name" value="Topoisomerase I, domain 3"/>
    <property type="match status" value="1"/>
</dbReference>
<dbReference type="PROSITE" id="PS50880">
    <property type="entry name" value="TOPRIM"/>
    <property type="match status" value="1"/>
</dbReference>
<keyword evidence="15" id="KW-1185">Reference proteome</keyword>
<evidence type="ECO:0000259" key="13">
    <source>
        <dbReference type="PROSITE" id="PS52039"/>
    </source>
</evidence>
<dbReference type="InterPro" id="IPR003602">
    <property type="entry name" value="Topo_IA_DNA-bd_dom"/>
</dbReference>
<evidence type="ECO:0000256" key="8">
    <source>
        <dbReference type="ARBA" id="ARBA00031985"/>
    </source>
</evidence>
<evidence type="ECO:0000313" key="14">
    <source>
        <dbReference type="EMBL" id="SKB64776.1"/>
    </source>
</evidence>
<dbReference type="PRINTS" id="PR00417">
    <property type="entry name" value="PRTPISMRASEI"/>
</dbReference>
<evidence type="ECO:0000256" key="1">
    <source>
        <dbReference type="ARBA" id="ARBA00000213"/>
    </source>
</evidence>
<dbReference type="RefSeq" id="WP_079665755.1">
    <property type="nucleotide sequence ID" value="NZ_FUYZ01000001.1"/>
</dbReference>
<organism evidence="14 15">
    <name type="scientific">Soonwooa buanensis</name>
    <dbReference type="NCBI Taxonomy" id="619805"/>
    <lineage>
        <taxon>Bacteria</taxon>
        <taxon>Pseudomonadati</taxon>
        <taxon>Bacteroidota</taxon>
        <taxon>Flavobacteriia</taxon>
        <taxon>Flavobacteriales</taxon>
        <taxon>Weeksellaceae</taxon>
        <taxon>Chryseobacterium group</taxon>
        <taxon>Soonwooa</taxon>
    </lineage>
</organism>
<dbReference type="GO" id="GO:0003917">
    <property type="term" value="F:DNA topoisomerase type I (single strand cut, ATP-independent) activity"/>
    <property type="evidence" value="ECO:0007669"/>
    <property type="project" value="UniProtKB-EC"/>
</dbReference>
<evidence type="ECO:0000313" key="15">
    <source>
        <dbReference type="Proteomes" id="UP000191112"/>
    </source>
</evidence>
<dbReference type="GO" id="GO:0006281">
    <property type="term" value="P:DNA repair"/>
    <property type="evidence" value="ECO:0007669"/>
    <property type="project" value="TreeGrafter"/>
</dbReference>
<comment type="catalytic activity">
    <reaction evidence="1">
        <text>ATP-independent breakage of single-stranded DNA, followed by passage and rejoining.</text>
        <dbReference type="EC" id="5.6.2.1"/>
    </reaction>
</comment>
<dbReference type="GO" id="GO:0043597">
    <property type="term" value="C:cytoplasmic replication fork"/>
    <property type="evidence" value="ECO:0007669"/>
    <property type="project" value="TreeGrafter"/>
</dbReference>
<dbReference type="STRING" id="619805.SAMN05660477_00476"/>
<dbReference type="SUPFAM" id="SSF56712">
    <property type="entry name" value="Prokaryotic type I DNA topoisomerase"/>
    <property type="match status" value="1"/>
</dbReference>
<dbReference type="GO" id="GO:0006310">
    <property type="term" value="P:DNA recombination"/>
    <property type="evidence" value="ECO:0007669"/>
    <property type="project" value="TreeGrafter"/>
</dbReference>
<feature type="compositionally biased region" description="Low complexity" evidence="11">
    <location>
        <begin position="446"/>
        <end position="471"/>
    </location>
</feature>
<dbReference type="InterPro" id="IPR013497">
    <property type="entry name" value="Topo_IA_cen"/>
</dbReference>
<dbReference type="PROSITE" id="PS52039">
    <property type="entry name" value="TOPO_IA_2"/>
    <property type="match status" value="1"/>
</dbReference>
<dbReference type="InterPro" id="IPR013826">
    <property type="entry name" value="Topo_IA_cen_sub3"/>
</dbReference>
<evidence type="ECO:0000256" key="5">
    <source>
        <dbReference type="ARBA" id="ARBA00023125"/>
    </source>
</evidence>
<feature type="region of interest" description="Disordered" evidence="11">
    <location>
        <begin position="445"/>
        <end position="474"/>
    </location>
</feature>
<evidence type="ECO:0000256" key="11">
    <source>
        <dbReference type="SAM" id="MobiDB-lite"/>
    </source>
</evidence>
<dbReference type="SMART" id="SM00493">
    <property type="entry name" value="TOPRIM"/>
    <property type="match status" value="1"/>
</dbReference>
<dbReference type="InterPro" id="IPR003601">
    <property type="entry name" value="Topo_IA_2"/>
</dbReference>